<dbReference type="SUPFAM" id="SSF52540">
    <property type="entry name" value="P-loop containing nucleoside triphosphate hydrolases"/>
    <property type="match status" value="1"/>
</dbReference>
<organism evidence="2 3">
    <name type="scientific">Thorsellia anophelis DSM 18579</name>
    <dbReference type="NCBI Taxonomy" id="1123402"/>
    <lineage>
        <taxon>Bacteria</taxon>
        <taxon>Pseudomonadati</taxon>
        <taxon>Pseudomonadota</taxon>
        <taxon>Gammaproteobacteria</taxon>
        <taxon>Enterobacterales</taxon>
        <taxon>Thorselliaceae</taxon>
        <taxon>Thorsellia</taxon>
    </lineage>
</organism>
<dbReference type="PANTHER" id="PTHR43581">
    <property type="entry name" value="ATP/GTP PHOSPHATASE"/>
    <property type="match status" value="1"/>
</dbReference>
<dbReference type="InterPro" id="IPR027417">
    <property type="entry name" value="P-loop_NTPase"/>
</dbReference>
<feature type="domain" description="ATPase AAA-type core" evidence="1">
    <location>
        <begin position="29"/>
        <end position="291"/>
    </location>
</feature>
<sequence length="553" mass="63304">MRLKRINIINFKRFSNLTIEDIPQSAKLVILTGPNGSGKTCIFEAFNAWMSLYGYNRGITQEEYWSKSSDIFNKNEIWDNFDLKIKLEWYNNQDSQNLMGDVPKKKYFYIRTAYRFEPDFTLQSLKKVNNVLENLNRPNLLISTDTRVSDNYLRLAASGLSRVWSNDETERALSVGELQKQLIGEIKQSVENVFDDLKFEGLGNVLESGTFRFTKGDSKNFHYKNLSGGEKAAFDLLLDFIVKKTAFDNTVYCIDEPELHMHTRLQSKLLDEVFRLLPDNCQLWISTHSIGMVRKATELNKTNPGEVAFIDFHERDFDQDAILTPTQPNRLYCKNMFSTALDDLADLLAPEYLVFCEGKKLGDTTGSKPSFDVGVYKVIFSQRYPNAEFVPLGGTGEVKQNSELIITLLSKITPNVKCWSIYDRDDRAPHEIEELKTNQVYVLDRRDIESYLWDDEVLDKLCMKYGKPESIASVLAQKALLISELKIKNKPADDIKAISGKLYDFCKNELSLTGRGQNAEAFATDTLAKLITPDLQIYQELERAVMAPLLVKE</sequence>
<accession>A0A1I0B882</accession>
<dbReference type="Proteomes" id="UP000242642">
    <property type="component" value="Unassembled WGS sequence"/>
</dbReference>
<keyword evidence="3" id="KW-1185">Reference proteome</keyword>
<evidence type="ECO:0000313" key="2">
    <source>
        <dbReference type="EMBL" id="SET02927.1"/>
    </source>
</evidence>
<dbReference type="Gene3D" id="3.40.50.300">
    <property type="entry name" value="P-loop containing nucleotide triphosphate hydrolases"/>
    <property type="match status" value="1"/>
</dbReference>
<dbReference type="RefSeq" id="WP_177168595.1">
    <property type="nucleotide sequence ID" value="NZ_FOHV01000007.1"/>
</dbReference>
<dbReference type="AlphaFoldDB" id="A0A1I0B882"/>
<reference evidence="3" key="1">
    <citation type="submission" date="2016-10" db="EMBL/GenBank/DDBJ databases">
        <authorList>
            <person name="Varghese N."/>
            <person name="Submissions S."/>
        </authorList>
    </citation>
    <scope>NUCLEOTIDE SEQUENCE [LARGE SCALE GENOMIC DNA]</scope>
    <source>
        <strain evidence="3">DSM 18579</strain>
    </source>
</reference>
<dbReference type="GO" id="GO:0005524">
    <property type="term" value="F:ATP binding"/>
    <property type="evidence" value="ECO:0007669"/>
    <property type="project" value="InterPro"/>
</dbReference>
<proteinExistence type="predicted"/>
<name>A0A1I0B882_9GAMM</name>
<dbReference type="Pfam" id="PF13304">
    <property type="entry name" value="AAA_21"/>
    <property type="match status" value="1"/>
</dbReference>
<protein>
    <submittedName>
        <fullName evidence="2">AAA domain-containing protein, putative AbiEii toxin, Type IV TA system</fullName>
    </submittedName>
</protein>
<evidence type="ECO:0000259" key="1">
    <source>
        <dbReference type="Pfam" id="PF13304"/>
    </source>
</evidence>
<gene>
    <name evidence="2" type="ORF">SAMN02583745_01178</name>
</gene>
<dbReference type="InterPro" id="IPR003959">
    <property type="entry name" value="ATPase_AAA_core"/>
</dbReference>
<dbReference type="InterPro" id="IPR051396">
    <property type="entry name" value="Bact_Antivir_Def_Nuclease"/>
</dbReference>
<dbReference type="EMBL" id="FOHV01000007">
    <property type="protein sequence ID" value="SET02927.1"/>
    <property type="molecule type" value="Genomic_DNA"/>
</dbReference>
<dbReference type="GO" id="GO:0016887">
    <property type="term" value="F:ATP hydrolysis activity"/>
    <property type="evidence" value="ECO:0007669"/>
    <property type="project" value="InterPro"/>
</dbReference>
<evidence type="ECO:0000313" key="3">
    <source>
        <dbReference type="Proteomes" id="UP000242642"/>
    </source>
</evidence>
<dbReference type="PANTHER" id="PTHR43581:SF2">
    <property type="entry name" value="EXCINUCLEASE ATPASE SUBUNIT"/>
    <property type="match status" value="1"/>
</dbReference>